<name>A0AAN6TT88_9PEZI</name>
<evidence type="ECO:0000313" key="1">
    <source>
        <dbReference type="EMBL" id="KAK4120244.1"/>
    </source>
</evidence>
<gene>
    <name evidence="1" type="ORF">N657DRAFT_580138</name>
</gene>
<dbReference type="RefSeq" id="XP_062644015.1">
    <property type="nucleotide sequence ID" value="XM_062789439.1"/>
</dbReference>
<proteinExistence type="predicted"/>
<reference evidence="1" key="1">
    <citation type="journal article" date="2023" name="Mol. Phylogenet. Evol.">
        <title>Genome-scale phylogeny and comparative genomics of the fungal order Sordariales.</title>
        <authorList>
            <person name="Hensen N."/>
            <person name="Bonometti L."/>
            <person name="Westerberg I."/>
            <person name="Brannstrom I.O."/>
            <person name="Guillou S."/>
            <person name="Cros-Aarteil S."/>
            <person name="Calhoun S."/>
            <person name="Haridas S."/>
            <person name="Kuo A."/>
            <person name="Mondo S."/>
            <person name="Pangilinan J."/>
            <person name="Riley R."/>
            <person name="LaButti K."/>
            <person name="Andreopoulos B."/>
            <person name="Lipzen A."/>
            <person name="Chen C."/>
            <person name="Yan M."/>
            <person name="Daum C."/>
            <person name="Ng V."/>
            <person name="Clum A."/>
            <person name="Steindorff A."/>
            <person name="Ohm R.A."/>
            <person name="Martin F."/>
            <person name="Silar P."/>
            <person name="Natvig D.O."/>
            <person name="Lalanne C."/>
            <person name="Gautier V."/>
            <person name="Ament-Velasquez S.L."/>
            <person name="Kruys A."/>
            <person name="Hutchinson M.I."/>
            <person name="Powell A.J."/>
            <person name="Barry K."/>
            <person name="Miller A.N."/>
            <person name="Grigoriev I.V."/>
            <person name="Debuchy R."/>
            <person name="Gladieux P."/>
            <person name="Hiltunen Thoren M."/>
            <person name="Johannesson H."/>
        </authorList>
    </citation>
    <scope>NUCLEOTIDE SEQUENCE</scope>
    <source>
        <strain evidence="1">CBS 731.68</strain>
    </source>
</reference>
<dbReference type="InterPro" id="IPR029044">
    <property type="entry name" value="Nucleotide-diphossugar_trans"/>
</dbReference>
<protein>
    <submittedName>
        <fullName evidence="1">Glycosyltransferase family 55 protein</fullName>
    </submittedName>
</protein>
<dbReference type="Proteomes" id="UP001302602">
    <property type="component" value="Unassembled WGS sequence"/>
</dbReference>
<dbReference type="GO" id="GO:0005737">
    <property type="term" value="C:cytoplasm"/>
    <property type="evidence" value="ECO:0007669"/>
    <property type="project" value="InterPro"/>
</dbReference>
<dbReference type="GeneID" id="87826209"/>
<accession>A0AAN6TT88</accession>
<comment type="caution">
    <text evidence="1">The sequence shown here is derived from an EMBL/GenBank/DDBJ whole genome shotgun (WGS) entry which is preliminary data.</text>
</comment>
<keyword evidence="2" id="KW-1185">Reference proteome</keyword>
<dbReference type="GO" id="GO:0050504">
    <property type="term" value="F:mannosyl-3-phosphoglycerate synthase activity"/>
    <property type="evidence" value="ECO:0007669"/>
    <property type="project" value="InterPro"/>
</dbReference>
<dbReference type="InterPro" id="IPR012812">
    <property type="entry name" value="Osmo_MPG_synth"/>
</dbReference>
<dbReference type="AlphaFoldDB" id="A0AAN6TT88"/>
<organism evidence="1 2">
    <name type="scientific">Parathielavia appendiculata</name>
    <dbReference type="NCBI Taxonomy" id="2587402"/>
    <lineage>
        <taxon>Eukaryota</taxon>
        <taxon>Fungi</taxon>
        <taxon>Dikarya</taxon>
        <taxon>Ascomycota</taxon>
        <taxon>Pezizomycotina</taxon>
        <taxon>Sordariomycetes</taxon>
        <taxon>Sordariomycetidae</taxon>
        <taxon>Sordariales</taxon>
        <taxon>Chaetomiaceae</taxon>
        <taxon>Parathielavia</taxon>
    </lineage>
</organism>
<dbReference type="Pfam" id="PF09488">
    <property type="entry name" value="Osmo_MPGsynth"/>
    <property type="match status" value="1"/>
</dbReference>
<reference evidence="1" key="2">
    <citation type="submission" date="2023-05" db="EMBL/GenBank/DDBJ databases">
        <authorList>
            <consortium name="Lawrence Berkeley National Laboratory"/>
            <person name="Steindorff A."/>
            <person name="Hensen N."/>
            <person name="Bonometti L."/>
            <person name="Westerberg I."/>
            <person name="Brannstrom I.O."/>
            <person name="Guillou S."/>
            <person name="Cros-Aarteil S."/>
            <person name="Calhoun S."/>
            <person name="Haridas S."/>
            <person name="Kuo A."/>
            <person name="Mondo S."/>
            <person name="Pangilinan J."/>
            <person name="Riley R."/>
            <person name="Labutti K."/>
            <person name="Andreopoulos B."/>
            <person name="Lipzen A."/>
            <person name="Chen C."/>
            <person name="Yanf M."/>
            <person name="Daum C."/>
            <person name="Ng V."/>
            <person name="Clum A."/>
            <person name="Ohm R."/>
            <person name="Martin F."/>
            <person name="Silar P."/>
            <person name="Natvig D."/>
            <person name="Lalanne C."/>
            <person name="Gautier V."/>
            <person name="Ament-Velasquez S.L."/>
            <person name="Kruys A."/>
            <person name="Hutchinson M.I."/>
            <person name="Powell A.J."/>
            <person name="Barry K."/>
            <person name="Miller A.N."/>
            <person name="Grigoriev I.V."/>
            <person name="Debuchy R."/>
            <person name="Gladieux P."/>
            <person name="Thoren M.H."/>
            <person name="Johannesson H."/>
        </authorList>
    </citation>
    <scope>NUCLEOTIDE SEQUENCE</scope>
    <source>
        <strain evidence="1">CBS 731.68</strain>
    </source>
</reference>
<dbReference type="Gene3D" id="3.90.550.10">
    <property type="entry name" value="Spore Coat Polysaccharide Biosynthesis Protein SpsA, Chain A"/>
    <property type="match status" value="1"/>
</dbReference>
<dbReference type="EMBL" id="MU853240">
    <property type="protein sequence ID" value="KAK4120244.1"/>
    <property type="molecule type" value="Genomic_DNA"/>
</dbReference>
<dbReference type="GO" id="GO:0051479">
    <property type="term" value="P:mannosylglycerate biosynthetic process"/>
    <property type="evidence" value="ECO:0007669"/>
    <property type="project" value="InterPro"/>
</dbReference>
<evidence type="ECO:0000313" key="2">
    <source>
        <dbReference type="Proteomes" id="UP001302602"/>
    </source>
</evidence>
<sequence length="441" mass="48783">MRLTSPATMRRYGQLHVAEEVQILDLDVQTRCGHRGNSSTYVAKGDVCFSRSSLDDILSAMVIVVPCKDEELHVIWGVIAAIPAPCVVLLVSNCRRATTRDNKEGKEGEEEDQYTQLVEMSRTFGAFGRQVLTIHQKDPAAAAALRESGMSQLLDSADKRVTRNGKGEGMVLGIALAEAFYPQKRYIGFVDADNFNPCSVGEYCQAFAAGFAMSRRPEYEDTIVRLKWSSKPKVRTGGTIEFVPEGRCSRIVNAWLNRLFVPSLGGAQPRETARPFITTGNAGEHAMTMALARKLRLAAGYAIEPFHFVDLLVRGCLDGGISMQRLDKPVVVRQVRTLSPHYHRESDDEHIRKMWAAGLGSIYHGLSPYCAEGGPILKLCEDMRAYAVNHNGIDKATGELPCPRIYPPVQTMNIRRFRDVLESSIGKGSFHAFGLSDDVED</sequence>